<feature type="coiled-coil region" evidence="1">
    <location>
        <begin position="125"/>
        <end position="159"/>
    </location>
</feature>
<gene>
    <name evidence="2" type="ORF">VIS_S18DCB90002</name>
</gene>
<sequence length="290" mass="32410">MPEMSQKTWLLVVASLVLVVGYLGFQLSARNTTIGLLNNDNAGLTLEKDQLILDLEKMRFSYDTLETENSMMVAELAAQQERIDGLLTKVKNGYWEVAKLKKEAETLRSIMKGYIGTIDSLNQLNMALLDENLAMKEQMEAVSQENADLVERQENMEDMLEAGQTLQVAEFLPTGVRVLSSGRQRDTDRADRSDMLRVCFTILENRIAPVGDKTLRLRVTDSDGNVLPSAGGDSDFSASRTVDYARDRLDACVFYEYPDDSVLEPYQPGTYLVEILEGSTVIGTTDLVLR</sequence>
<accession>H6RHC7</accession>
<protein>
    <submittedName>
        <fullName evidence="2">Uncharacterized protein</fullName>
    </submittedName>
</protein>
<name>H6RHC7_9BACT</name>
<reference evidence="2" key="2">
    <citation type="submission" date="2012-02" db="EMBL/GenBank/DDBJ databases">
        <authorList>
            <person name="Genoscope - CEA"/>
        </authorList>
    </citation>
    <scope>NUCLEOTIDE SEQUENCE</scope>
</reference>
<keyword evidence="1" id="KW-0175">Coiled coil</keyword>
<proteinExistence type="predicted"/>
<dbReference type="EMBL" id="FO117608">
    <property type="protein sequence ID" value="CCG00438.1"/>
    <property type="molecule type" value="Genomic_DNA"/>
</dbReference>
<dbReference type="AlphaFoldDB" id="H6RHC7"/>
<reference evidence="2" key="1">
    <citation type="journal article" date="2012" name="Environ. Microbiol.">
        <title>Genomic content of uncultured Bacteroidetes from contrasting oceanic provinces in the North Atlantic Ocean.</title>
        <authorList>
            <person name="Gomez-Pereira P.R."/>
            <person name="Schuler M."/>
            <person name="Fuchs B.M."/>
            <person name="Bennke C."/>
            <person name="Teeling H."/>
            <person name="Waldmann J."/>
            <person name="Richter M."/>
            <person name="Barbe V."/>
            <person name="Bataille E."/>
            <person name="Glockner F.O."/>
            <person name="Amann R."/>
        </authorList>
    </citation>
    <scope>NUCLEOTIDE SEQUENCE</scope>
</reference>
<evidence type="ECO:0000313" key="2">
    <source>
        <dbReference type="EMBL" id="CCG00438.1"/>
    </source>
</evidence>
<organism evidence="2">
    <name type="scientific">uncultured Flavobacteriia bacterium</name>
    <dbReference type="NCBI Taxonomy" id="212695"/>
    <lineage>
        <taxon>Bacteria</taxon>
        <taxon>Pseudomonadati</taxon>
        <taxon>Bacteroidota</taxon>
        <taxon>Flavobacteriia</taxon>
        <taxon>environmental samples</taxon>
    </lineage>
</organism>
<evidence type="ECO:0000256" key="1">
    <source>
        <dbReference type="SAM" id="Coils"/>
    </source>
</evidence>